<name>R1HM32_9PSEU</name>
<keyword evidence="2" id="KW-1185">Reference proteome</keyword>
<evidence type="ECO:0008006" key="3">
    <source>
        <dbReference type="Google" id="ProtNLM"/>
    </source>
</evidence>
<feature type="non-terminal residue" evidence="1">
    <location>
        <position position="1022"/>
    </location>
</feature>
<reference evidence="1 2" key="1">
    <citation type="submission" date="2013-02" db="EMBL/GenBank/DDBJ databases">
        <title>Draft genome sequence of Amycolatopsis vancoresmycina strain DSM 44592T.</title>
        <authorList>
            <person name="Kumar S."/>
            <person name="Kaur N."/>
            <person name="Kaur C."/>
            <person name="Raghava G.P.S."/>
            <person name="Mayilraj S."/>
        </authorList>
    </citation>
    <scope>NUCLEOTIDE SEQUENCE [LARGE SCALE GENOMIC DNA]</scope>
    <source>
        <strain evidence="1 2">DSM 44592</strain>
    </source>
</reference>
<dbReference type="OrthoDB" id="3206999at2"/>
<dbReference type="eggNOG" id="COG4995">
    <property type="taxonomic scope" value="Bacteria"/>
</dbReference>
<dbReference type="AlphaFoldDB" id="R1HM32"/>
<dbReference type="RefSeq" id="WP_004558587.1">
    <property type="nucleotide sequence ID" value="NZ_AOUO01000494.1"/>
</dbReference>
<dbReference type="Gene3D" id="1.25.40.10">
    <property type="entry name" value="Tetratricopeptide repeat domain"/>
    <property type="match status" value="1"/>
</dbReference>
<dbReference type="Proteomes" id="UP000014139">
    <property type="component" value="Unassembled WGS sequence"/>
</dbReference>
<dbReference type="eggNOG" id="COG0457">
    <property type="taxonomic scope" value="Bacteria"/>
</dbReference>
<dbReference type="InterPro" id="IPR011990">
    <property type="entry name" value="TPR-like_helical_dom_sf"/>
</dbReference>
<accession>R1HM32</accession>
<organism evidence="1 2">
    <name type="scientific">Amycolatopsis vancoresmycina DSM 44592</name>
    <dbReference type="NCBI Taxonomy" id="1292037"/>
    <lineage>
        <taxon>Bacteria</taxon>
        <taxon>Bacillati</taxon>
        <taxon>Actinomycetota</taxon>
        <taxon>Actinomycetes</taxon>
        <taxon>Pseudonocardiales</taxon>
        <taxon>Pseudonocardiaceae</taxon>
        <taxon>Amycolatopsis</taxon>
    </lineage>
</organism>
<comment type="caution">
    <text evidence="1">The sequence shown here is derived from an EMBL/GenBank/DDBJ whole genome shotgun (WGS) entry which is preliminary data.</text>
</comment>
<evidence type="ECO:0000313" key="2">
    <source>
        <dbReference type="Proteomes" id="UP000014139"/>
    </source>
</evidence>
<sequence length="1022" mass="108620">MTTRFDEAAAAIGACVEGFRATGDPRILFAGRVMADVDGLIDAAAALDPDHPAPEERARMDRARALLGTLFLLRFGQAPGDLTDFAHLLAFHWPDDDRPAEVPAGPLRVLLPGPEADVTVQFGAAVALFKHAEAGGDPAVLRVAVHLFDAVAAGTPPPHREFPLRVACVVAASLAIHRTTGDLAAAGRAIEVADRFLTGLSPKHPARPWFLAAAGVARVARLRHGGLADLADAIGIGELALTRRERPLRSRTGKRRRPGDPFLRMLADLAATYELHPLRARLEAELAFAYDVRAGLARVPAVDPAAGTAADHLTRFDRTGDLDDLRRAVAVAGAAPGEPDLAPAGALVAVAAHVPGDRYLAASIPWPGSGGFLKRLWLDRFAPLVTTDADADEAVVDAVIDLGEYALGTRAGQDEPAGGVPDADDPATGRTLIGLGDVRAYRYSRFGGKPDIDRAVALVELAGSPDGAREMGMVAFVYMQRFTVSRSAADLGTAVSWYEQALRTTSRDAAERQWLMHQLADAYRATAKVAPDRTAEFLRRGAELSEQVLAGAPAGDPRRALWLAAAGDTHNQRYGDSRDPADLDRAIGCYRQAVAVTDDPLPASKLGAACHARFHLAGDPADLRLAIEGYAEALAWPAPDDGLRSMALAGYCTAYRDLFDVATDEVSPGYLETLAEVCVARGRGNPMPEVVACHAVGSLAMAMNRPGTAVPVLDHAVGLLRSATWRETGWADQETHLRGTVDLASTAIAAHLANADPAGAVEAAERGRALILGSELDTRADLAHLATAEPALAGRLRDVRDRLNAPMVFDHAGAVHDTVGRSGRTRLWAEHDRIVEQVRRLPGFAGFLRPPSLPELRRAAAGGAVVLVNADAHRSDAVIVTGDADPVPVPLPRLTFEDVRTHAEAIADATSAPSLVRALRARRVLPDLLAWLWESAVEPVVAALPGGHREPRVWWLPTGPLGRFPLHAAGAPGRPGALDLVVSSYIPTLRALQHARRRARPAVRRQLTVALADEPGLPRLPR</sequence>
<protein>
    <recommendedName>
        <fullName evidence="3">CHAT domain-containing protein</fullName>
    </recommendedName>
</protein>
<dbReference type="EMBL" id="AOUO01000494">
    <property type="protein sequence ID" value="EOD64620.1"/>
    <property type="molecule type" value="Genomic_DNA"/>
</dbReference>
<proteinExistence type="predicted"/>
<gene>
    <name evidence="1" type="ORF">H480_30906</name>
</gene>
<evidence type="ECO:0000313" key="1">
    <source>
        <dbReference type="EMBL" id="EOD64620.1"/>
    </source>
</evidence>